<dbReference type="Proteomes" id="UP001198163">
    <property type="component" value="Unassembled WGS sequence"/>
</dbReference>
<dbReference type="PANTHER" id="PTHR22617">
    <property type="entry name" value="CHEMOTAXIS SENSOR HISTIDINE KINASE-RELATED"/>
    <property type="match status" value="1"/>
</dbReference>
<dbReference type="Gene3D" id="2.40.50.180">
    <property type="entry name" value="CheA-289, Domain 4"/>
    <property type="match status" value="1"/>
</dbReference>
<keyword evidence="3" id="KW-1185">Reference proteome</keyword>
<evidence type="ECO:0000313" key="2">
    <source>
        <dbReference type="EMBL" id="MCD1654347.1"/>
    </source>
</evidence>
<dbReference type="GO" id="GO:0006935">
    <property type="term" value="P:chemotaxis"/>
    <property type="evidence" value="ECO:0007669"/>
    <property type="project" value="InterPro"/>
</dbReference>
<name>A0AAE3EGT0_9SPIR</name>
<reference evidence="2" key="1">
    <citation type="submission" date="2021-08" db="EMBL/GenBank/DDBJ databases">
        <title>Comparative analyses of Brucepasteria parasyntrophica and Teretinema zuelzerae.</title>
        <authorList>
            <person name="Song Y."/>
            <person name="Brune A."/>
        </authorList>
    </citation>
    <scope>NUCLEOTIDE SEQUENCE</scope>
    <source>
        <strain evidence="2">DSM 1903</strain>
    </source>
</reference>
<dbReference type="RefSeq" id="WP_230754515.1">
    <property type="nucleotide sequence ID" value="NZ_JAINWA010000001.1"/>
</dbReference>
<dbReference type="InterPro" id="IPR039315">
    <property type="entry name" value="CheW"/>
</dbReference>
<dbReference type="AlphaFoldDB" id="A0AAE3EGT0"/>
<evidence type="ECO:0000313" key="3">
    <source>
        <dbReference type="Proteomes" id="UP001198163"/>
    </source>
</evidence>
<dbReference type="Pfam" id="PF01584">
    <property type="entry name" value="CheW"/>
    <property type="match status" value="1"/>
</dbReference>
<evidence type="ECO:0000259" key="1">
    <source>
        <dbReference type="PROSITE" id="PS50851"/>
    </source>
</evidence>
<dbReference type="PROSITE" id="PS50851">
    <property type="entry name" value="CHEW"/>
    <property type="match status" value="1"/>
</dbReference>
<feature type="domain" description="CheW-like" evidence="1">
    <location>
        <begin position="9"/>
        <end position="158"/>
    </location>
</feature>
<dbReference type="InterPro" id="IPR002545">
    <property type="entry name" value="CheW-lke_dom"/>
</dbReference>
<accession>A0AAE3EGT0</accession>
<sequence>MDVTDLNGINEYLTFSLAGELYAINVGNIREVLGVPRITRVPRMPEFMSGVINLRGNVVPVLDLRLKFGLGSTEITEDTSIIVTEIDNFFDDDEENCFTIGIFSDNVEKVETIEPSAIEPPPKIGIAIDTEFIVGMGKIGESFVIILNINKLLSGHELLDSIQEEEALS</sequence>
<dbReference type="SUPFAM" id="SSF50341">
    <property type="entry name" value="CheW-like"/>
    <property type="match status" value="1"/>
</dbReference>
<dbReference type="InterPro" id="IPR036061">
    <property type="entry name" value="CheW-like_dom_sf"/>
</dbReference>
<dbReference type="GO" id="GO:0007165">
    <property type="term" value="P:signal transduction"/>
    <property type="evidence" value="ECO:0007669"/>
    <property type="project" value="InterPro"/>
</dbReference>
<dbReference type="Gene3D" id="2.30.30.40">
    <property type="entry name" value="SH3 Domains"/>
    <property type="match status" value="1"/>
</dbReference>
<dbReference type="PANTHER" id="PTHR22617:SF41">
    <property type="entry name" value="CHEMOTAXIS SIGNAL TRANSDUCTION SYSTEM ADAPTOR PROTEIN CHEW"/>
    <property type="match status" value="1"/>
</dbReference>
<dbReference type="CDD" id="cd00732">
    <property type="entry name" value="CheW"/>
    <property type="match status" value="1"/>
</dbReference>
<gene>
    <name evidence="2" type="ORF">K7J14_06470</name>
</gene>
<protein>
    <submittedName>
        <fullName evidence="2">Chemotaxis protein CheW</fullName>
    </submittedName>
</protein>
<dbReference type="EMBL" id="JAINWA010000001">
    <property type="protein sequence ID" value="MCD1654347.1"/>
    <property type="molecule type" value="Genomic_DNA"/>
</dbReference>
<dbReference type="SMART" id="SM00260">
    <property type="entry name" value="CheW"/>
    <property type="match status" value="1"/>
</dbReference>
<proteinExistence type="predicted"/>
<comment type="caution">
    <text evidence="2">The sequence shown here is derived from an EMBL/GenBank/DDBJ whole genome shotgun (WGS) entry which is preliminary data.</text>
</comment>
<organism evidence="2 3">
    <name type="scientific">Teretinema zuelzerae</name>
    <dbReference type="NCBI Taxonomy" id="156"/>
    <lineage>
        <taxon>Bacteria</taxon>
        <taxon>Pseudomonadati</taxon>
        <taxon>Spirochaetota</taxon>
        <taxon>Spirochaetia</taxon>
        <taxon>Spirochaetales</taxon>
        <taxon>Treponemataceae</taxon>
        <taxon>Teretinema</taxon>
    </lineage>
</organism>
<dbReference type="GO" id="GO:0005829">
    <property type="term" value="C:cytosol"/>
    <property type="evidence" value="ECO:0007669"/>
    <property type="project" value="TreeGrafter"/>
</dbReference>